<keyword evidence="2" id="KW-0186">Copper</keyword>
<dbReference type="PANTHER" id="PTHR33021:SF266">
    <property type="entry name" value="MAVICYANIN-LIKE"/>
    <property type="match status" value="1"/>
</dbReference>
<accession>A0A6P5XJ85</accession>
<dbReference type="RefSeq" id="XP_022727867.1">
    <property type="nucleotide sequence ID" value="XM_022872132.1"/>
</dbReference>
<dbReference type="InterPro" id="IPR008972">
    <property type="entry name" value="Cupredoxin"/>
</dbReference>
<dbReference type="GO" id="GO:0046872">
    <property type="term" value="F:metal ion binding"/>
    <property type="evidence" value="ECO:0007669"/>
    <property type="project" value="UniProtKB-KW"/>
</dbReference>
<protein>
    <submittedName>
        <fullName evidence="6">Mavicyanin-like</fullName>
    </submittedName>
</protein>
<dbReference type="PANTHER" id="PTHR33021">
    <property type="entry name" value="BLUE COPPER PROTEIN"/>
    <property type="match status" value="1"/>
</dbReference>
<dbReference type="AlphaFoldDB" id="A0A6P5XJ85"/>
<name>A0A6P5XJ85_DURZI</name>
<evidence type="ECO:0000313" key="5">
    <source>
        <dbReference type="Proteomes" id="UP000515121"/>
    </source>
</evidence>
<dbReference type="CDD" id="cd04216">
    <property type="entry name" value="Phytocyanin"/>
    <property type="match status" value="1"/>
</dbReference>
<evidence type="ECO:0000256" key="2">
    <source>
        <dbReference type="ARBA" id="ARBA00023008"/>
    </source>
</evidence>
<dbReference type="GO" id="GO:0009055">
    <property type="term" value="F:electron transfer activity"/>
    <property type="evidence" value="ECO:0007669"/>
    <property type="project" value="InterPro"/>
</dbReference>
<proteinExistence type="predicted"/>
<dbReference type="OrthoDB" id="1933492at2759"/>
<dbReference type="InterPro" id="IPR039391">
    <property type="entry name" value="Phytocyanin-like"/>
</dbReference>
<dbReference type="FunFam" id="2.60.40.420:FF:000003">
    <property type="entry name" value="Blue copper"/>
    <property type="match status" value="1"/>
</dbReference>
<feature type="domain" description="Phytocyanin" evidence="4">
    <location>
        <begin position="23"/>
        <end position="122"/>
    </location>
</feature>
<dbReference type="KEGG" id="dzi:111283548"/>
<dbReference type="Pfam" id="PF02298">
    <property type="entry name" value="Cu_bind_like"/>
    <property type="match status" value="1"/>
</dbReference>
<evidence type="ECO:0000256" key="3">
    <source>
        <dbReference type="ARBA" id="ARBA00023180"/>
    </source>
</evidence>
<dbReference type="GeneID" id="111283548"/>
<keyword evidence="1" id="KW-0479">Metal-binding</keyword>
<dbReference type="Gene3D" id="2.60.40.420">
    <property type="entry name" value="Cupredoxins - blue copper proteins"/>
    <property type="match status" value="1"/>
</dbReference>
<evidence type="ECO:0000259" key="4">
    <source>
        <dbReference type="PROSITE" id="PS51485"/>
    </source>
</evidence>
<evidence type="ECO:0000313" key="6">
    <source>
        <dbReference type="RefSeq" id="XP_022727867.1"/>
    </source>
</evidence>
<reference evidence="6" key="1">
    <citation type="submission" date="2025-08" db="UniProtKB">
        <authorList>
            <consortium name="RefSeq"/>
        </authorList>
    </citation>
    <scope>IDENTIFICATION</scope>
    <source>
        <tissue evidence="6">Fruit stalk</tissue>
    </source>
</reference>
<gene>
    <name evidence="6" type="primary">LOC111283548</name>
</gene>
<keyword evidence="3" id="KW-0325">Glycoprotein</keyword>
<dbReference type="Proteomes" id="UP000515121">
    <property type="component" value="Unplaced"/>
</dbReference>
<dbReference type="GO" id="GO:0005886">
    <property type="term" value="C:plasma membrane"/>
    <property type="evidence" value="ECO:0007669"/>
    <property type="project" value="TreeGrafter"/>
</dbReference>
<sequence length="179" mass="19632">MVSTKNAMFMLTIIAAFAISFGAVYRVGDASGWHPMFDYQKWASSKKFYVGDTIRFEYNAIFHNVMEVTEPNYQACNATKPTATHYSGNDSFTLEQPGHRYFLCGFLNHCRYGQKVDIYVHGASSPSPAPAKSLPLPPSPAAENPAPTSVITNTASSLQISSLQIATKCLAMVVLAYFV</sequence>
<evidence type="ECO:0000256" key="1">
    <source>
        <dbReference type="ARBA" id="ARBA00022723"/>
    </source>
</evidence>
<dbReference type="SUPFAM" id="SSF49503">
    <property type="entry name" value="Cupredoxins"/>
    <property type="match status" value="1"/>
</dbReference>
<keyword evidence="5" id="KW-1185">Reference proteome</keyword>
<dbReference type="PROSITE" id="PS51485">
    <property type="entry name" value="PHYTOCYANIN"/>
    <property type="match status" value="1"/>
</dbReference>
<organism evidence="5 6">
    <name type="scientific">Durio zibethinus</name>
    <name type="common">Durian</name>
    <dbReference type="NCBI Taxonomy" id="66656"/>
    <lineage>
        <taxon>Eukaryota</taxon>
        <taxon>Viridiplantae</taxon>
        <taxon>Streptophyta</taxon>
        <taxon>Embryophyta</taxon>
        <taxon>Tracheophyta</taxon>
        <taxon>Spermatophyta</taxon>
        <taxon>Magnoliopsida</taxon>
        <taxon>eudicotyledons</taxon>
        <taxon>Gunneridae</taxon>
        <taxon>Pentapetalae</taxon>
        <taxon>rosids</taxon>
        <taxon>malvids</taxon>
        <taxon>Malvales</taxon>
        <taxon>Malvaceae</taxon>
        <taxon>Helicteroideae</taxon>
        <taxon>Durio</taxon>
    </lineage>
</organism>
<dbReference type="InterPro" id="IPR003245">
    <property type="entry name" value="Phytocyanin_dom"/>
</dbReference>